<name>A0A1J5TAF4_9ZZZZ</name>
<dbReference type="Gene3D" id="1.10.30.50">
    <property type="match status" value="1"/>
</dbReference>
<sequence>MIPLANKTINSDLIDLLNNLQSKIDSEVLFAEKVKTAQSLWKSKGGSAGKKSFEKIKEELYSLCVYEGICNYCEQNEANDIEHIYPKSFFPNYTFKWTNYLLVCKQCNTAFKLDECYCINDDDSVAKVSRGTEPPNQNIAIINPRLEDPNKYMLLNLKSFKFEISTGLTPAEISKAKYTLEILHLDIRDTLLVARRSALRHYYDMLERLCKILNSASLDELKTNLSPAEERFDYSKSLSEIKNDVLKSYKAYISTYQHPSVWYSIKLVESKVTPNWIKLFEKIPDALNW</sequence>
<protein>
    <recommendedName>
        <fullName evidence="2">HNH nuclease domain-containing protein</fullName>
    </recommendedName>
</protein>
<dbReference type="EMBL" id="MLJW01000015">
    <property type="protein sequence ID" value="OIR13261.1"/>
    <property type="molecule type" value="Genomic_DNA"/>
</dbReference>
<accession>A0A1J5TAF4</accession>
<dbReference type="AlphaFoldDB" id="A0A1J5TAF4"/>
<reference evidence="1" key="1">
    <citation type="submission" date="2016-10" db="EMBL/GenBank/DDBJ databases">
        <title>Sequence of Gallionella enrichment culture.</title>
        <authorList>
            <person name="Poehlein A."/>
            <person name="Muehling M."/>
            <person name="Daniel R."/>
        </authorList>
    </citation>
    <scope>NUCLEOTIDE SEQUENCE</scope>
</reference>
<proteinExistence type="predicted"/>
<evidence type="ECO:0000313" key="1">
    <source>
        <dbReference type="EMBL" id="OIR13261.1"/>
    </source>
</evidence>
<gene>
    <name evidence="1" type="ORF">GALL_56460</name>
</gene>
<evidence type="ECO:0008006" key="2">
    <source>
        <dbReference type="Google" id="ProtNLM"/>
    </source>
</evidence>
<organism evidence="1">
    <name type="scientific">mine drainage metagenome</name>
    <dbReference type="NCBI Taxonomy" id="410659"/>
    <lineage>
        <taxon>unclassified sequences</taxon>
        <taxon>metagenomes</taxon>
        <taxon>ecological metagenomes</taxon>
    </lineage>
</organism>
<comment type="caution">
    <text evidence="1">The sequence shown here is derived from an EMBL/GenBank/DDBJ whole genome shotgun (WGS) entry which is preliminary data.</text>
</comment>